<gene>
    <name evidence="2" type="ORF">SDC9_96773</name>
</gene>
<name>A0A645AA07_9ZZZZ</name>
<feature type="transmembrane region" description="Helical" evidence="1">
    <location>
        <begin position="145"/>
        <end position="162"/>
    </location>
</feature>
<proteinExistence type="predicted"/>
<accession>A0A645AA07</accession>
<protein>
    <recommendedName>
        <fullName evidence="3">DUF1538 domain-containing protein</fullName>
    </recommendedName>
</protein>
<feature type="transmembrane region" description="Helical" evidence="1">
    <location>
        <begin position="206"/>
        <end position="225"/>
    </location>
</feature>
<dbReference type="InterPro" id="IPR011435">
    <property type="entry name" value="UmpAB"/>
</dbReference>
<keyword evidence="1" id="KW-0472">Membrane</keyword>
<reference evidence="2" key="1">
    <citation type="submission" date="2019-08" db="EMBL/GenBank/DDBJ databases">
        <authorList>
            <person name="Kucharzyk K."/>
            <person name="Murdoch R.W."/>
            <person name="Higgins S."/>
            <person name="Loffler F."/>
        </authorList>
    </citation>
    <scope>NUCLEOTIDE SEQUENCE</scope>
</reference>
<evidence type="ECO:0000313" key="2">
    <source>
        <dbReference type="EMBL" id="MPM50039.1"/>
    </source>
</evidence>
<comment type="caution">
    <text evidence="2">The sequence shown here is derived from an EMBL/GenBank/DDBJ whole genome shotgun (WGS) entry which is preliminary data.</text>
</comment>
<feature type="transmembrane region" description="Helical" evidence="1">
    <location>
        <begin position="12"/>
        <end position="32"/>
    </location>
</feature>
<feature type="transmembrane region" description="Helical" evidence="1">
    <location>
        <begin position="331"/>
        <end position="350"/>
    </location>
</feature>
<keyword evidence="1" id="KW-1133">Transmembrane helix</keyword>
<sequence>MKENLKAKIKESMSSVLPITVIVFLLGITIIPVPVGTITLFLAGAVMLIVGMGFFSLGADVAMMPIGQGIGSHFGKPGRPIAAILAVGFIMGVIITVAEPDLQVLAHQVPAIPDSVLIWTIALGVGIFLTVAVLRTVFHLNLVHLLLISYAVVFALACYVSKDFIPMAFDSGGVTTGPITVPFIMAFGAGLAAMREDDSQDNSFGLVALCSIGPILSVLVLGLLYKPSSADYTAITITEVITTKDVAAQFVHSLPIYVEEVGKAFGPILLFFLAFQAISRRYNKRQMVKILVGLLYTFIGLVLFLTGANVGFMPVGYYIGSEMAKASFNWALIPLGMIIGYFIVAAEPAIHVLNKQVEEVTQGSISQSAMQLSLSIGVAMSLAFGMIRVLTGISIMWFLIPGYVISIVLSFFVPKIFTGIAFDSGGVASGPMTATFVLPFAIGAAETFGGNIMTDAFGIVAMVAMTPLITIQVLGFVYQTRMRSSALRAEADAVFSQEDTIIEYEPGEYGEEGETIEQ</sequence>
<feature type="transmembrane region" description="Helical" evidence="1">
    <location>
        <begin position="261"/>
        <end position="278"/>
    </location>
</feature>
<feature type="transmembrane region" description="Helical" evidence="1">
    <location>
        <begin position="174"/>
        <end position="194"/>
    </location>
</feature>
<feature type="transmembrane region" description="Helical" evidence="1">
    <location>
        <begin position="395"/>
        <end position="413"/>
    </location>
</feature>
<feature type="transmembrane region" description="Helical" evidence="1">
    <location>
        <begin position="425"/>
        <end position="445"/>
    </location>
</feature>
<evidence type="ECO:0008006" key="3">
    <source>
        <dbReference type="Google" id="ProtNLM"/>
    </source>
</evidence>
<evidence type="ECO:0000256" key="1">
    <source>
        <dbReference type="SAM" id="Phobius"/>
    </source>
</evidence>
<dbReference type="AlphaFoldDB" id="A0A645AA07"/>
<feature type="transmembrane region" description="Helical" evidence="1">
    <location>
        <begin position="290"/>
        <end position="319"/>
    </location>
</feature>
<feature type="transmembrane region" description="Helical" evidence="1">
    <location>
        <begin position="371"/>
        <end position="389"/>
    </location>
</feature>
<feature type="transmembrane region" description="Helical" evidence="1">
    <location>
        <begin position="457"/>
        <end position="478"/>
    </location>
</feature>
<feature type="transmembrane region" description="Helical" evidence="1">
    <location>
        <begin position="118"/>
        <end position="138"/>
    </location>
</feature>
<feature type="transmembrane region" description="Helical" evidence="1">
    <location>
        <begin position="38"/>
        <end position="59"/>
    </location>
</feature>
<feature type="transmembrane region" description="Helical" evidence="1">
    <location>
        <begin position="80"/>
        <end position="98"/>
    </location>
</feature>
<keyword evidence="1" id="KW-0812">Transmembrane</keyword>
<dbReference type="EMBL" id="VSSQ01012786">
    <property type="protein sequence ID" value="MPM50039.1"/>
    <property type="molecule type" value="Genomic_DNA"/>
</dbReference>
<dbReference type="Pfam" id="PF07556">
    <property type="entry name" value="DUF1538"/>
    <property type="match status" value="2"/>
</dbReference>
<organism evidence="2">
    <name type="scientific">bioreactor metagenome</name>
    <dbReference type="NCBI Taxonomy" id="1076179"/>
    <lineage>
        <taxon>unclassified sequences</taxon>
        <taxon>metagenomes</taxon>
        <taxon>ecological metagenomes</taxon>
    </lineage>
</organism>